<evidence type="ECO:0000256" key="1">
    <source>
        <dbReference type="ARBA" id="ARBA00006226"/>
    </source>
</evidence>
<dbReference type="Pfam" id="PF05016">
    <property type="entry name" value="ParE_toxin"/>
    <property type="match status" value="1"/>
</dbReference>
<dbReference type="RefSeq" id="WP_129518982.1">
    <property type="nucleotide sequence ID" value="NZ_SDPN01000001.1"/>
</dbReference>
<sequence length="88" mass="10216">MSFEVIFSPTARRDMQSIPPRIVPAIVEFVYGDLAASPRRVGKPLERELAGSYSARRGSYRVLYDIHEDQQRIVILRVDHRADVYRVR</sequence>
<reference evidence="3 4" key="1">
    <citation type="submission" date="2019-01" db="EMBL/GenBank/DDBJ databases">
        <title>Agromyces.</title>
        <authorList>
            <person name="Li J."/>
        </authorList>
    </citation>
    <scope>NUCLEOTIDE SEQUENCE [LARGE SCALE GENOMIC DNA]</scope>
    <source>
        <strain evidence="3 4">DSM 15934</strain>
    </source>
</reference>
<evidence type="ECO:0000256" key="2">
    <source>
        <dbReference type="ARBA" id="ARBA00022649"/>
    </source>
</evidence>
<dbReference type="SUPFAM" id="SSF143011">
    <property type="entry name" value="RelE-like"/>
    <property type="match status" value="1"/>
</dbReference>
<comment type="caution">
    <text evidence="3">The sequence shown here is derived from an EMBL/GenBank/DDBJ whole genome shotgun (WGS) entry which is preliminary data.</text>
</comment>
<dbReference type="Gene3D" id="3.30.2310.20">
    <property type="entry name" value="RelE-like"/>
    <property type="match status" value="1"/>
</dbReference>
<dbReference type="AlphaFoldDB" id="A0A4Q2L8A0"/>
<name>A0A4Q2L8A0_9MICO</name>
<keyword evidence="4" id="KW-1185">Reference proteome</keyword>
<evidence type="ECO:0000313" key="4">
    <source>
        <dbReference type="Proteomes" id="UP000293865"/>
    </source>
</evidence>
<comment type="similarity">
    <text evidence="1">Belongs to the RelE toxin family.</text>
</comment>
<dbReference type="Proteomes" id="UP000293865">
    <property type="component" value="Unassembled WGS sequence"/>
</dbReference>
<dbReference type="EMBL" id="SDPN01000001">
    <property type="protein sequence ID" value="RXZ73280.1"/>
    <property type="molecule type" value="Genomic_DNA"/>
</dbReference>
<dbReference type="PANTHER" id="PTHR35601">
    <property type="entry name" value="TOXIN RELE"/>
    <property type="match status" value="1"/>
</dbReference>
<dbReference type="OrthoDB" id="5326046at2"/>
<evidence type="ECO:0000313" key="3">
    <source>
        <dbReference type="EMBL" id="RXZ73280.1"/>
    </source>
</evidence>
<dbReference type="InterPro" id="IPR007712">
    <property type="entry name" value="RelE/ParE_toxin"/>
</dbReference>
<accession>A0A4Q2L8A0</accession>
<dbReference type="PANTHER" id="PTHR35601:SF1">
    <property type="entry name" value="TOXIN RELE"/>
    <property type="match status" value="1"/>
</dbReference>
<keyword evidence="2" id="KW-1277">Toxin-antitoxin system</keyword>
<gene>
    <name evidence="3" type="ORF">ESP51_00840</name>
</gene>
<proteinExistence type="inferred from homology"/>
<dbReference type="InterPro" id="IPR035093">
    <property type="entry name" value="RelE/ParE_toxin_dom_sf"/>
</dbReference>
<organism evidence="3 4">
    <name type="scientific">Agromyces albus</name>
    <dbReference type="NCBI Taxonomy" id="205332"/>
    <lineage>
        <taxon>Bacteria</taxon>
        <taxon>Bacillati</taxon>
        <taxon>Actinomycetota</taxon>
        <taxon>Actinomycetes</taxon>
        <taxon>Micrococcales</taxon>
        <taxon>Microbacteriaceae</taxon>
        <taxon>Agromyces</taxon>
    </lineage>
</organism>
<protein>
    <submittedName>
        <fullName evidence="3">Type II toxin-antitoxin system RelE/ParE family toxin</fullName>
    </submittedName>
</protein>